<reference evidence="9 10" key="1">
    <citation type="submission" date="2016-10" db="EMBL/GenBank/DDBJ databases">
        <authorList>
            <person name="de Groot N.N."/>
        </authorList>
    </citation>
    <scope>NUCLEOTIDE SEQUENCE [LARGE SCALE GENOMIC DNA]</scope>
    <source>
        <strain evidence="9 10">DSM 5885</strain>
    </source>
</reference>
<evidence type="ECO:0000256" key="3">
    <source>
        <dbReference type="ARBA" id="ARBA00022553"/>
    </source>
</evidence>
<feature type="domain" description="PAS" evidence="7">
    <location>
        <begin position="15"/>
        <end position="59"/>
    </location>
</feature>
<dbReference type="RefSeq" id="WP_218122588.1">
    <property type="nucleotide sequence ID" value="NZ_FNCY01000001.1"/>
</dbReference>
<evidence type="ECO:0000256" key="1">
    <source>
        <dbReference type="ARBA" id="ARBA00000085"/>
    </source>
</evidence>
<dbReference type="SMART" id="SM00091">
    <property type="entry name" value="PAS"/>
    <property type="match status" value="1"/>
</dbReference>
<feature type="domain" description="Histidine kinase" evidence="6">
    <location>
        <begin position="293"/>
        <end position="504"/>
    </location>
</feature>
<keyword evidence="10" id="KW-1185">Reference proteome</keyword>
<dbReference type="InterPro" id="IPR052162">
    <property type="entry name" value="Sensor_kinase/Photoreceptor"/>
</dbReference>
<evidence type="ECO:0000259" key="7">
    <source>
        <dbReference type="PROSITE" id="PS50112"/>
    </source>
</evidence>
<dbReference type="GO" id="GO:0007165">
    <property type="term" value="P:signal transduction"/>
    <property type="evidence" value="ECO:0007669"/>
    <property type="project" value="InterPro"/>
</dbReference>
<dbReference type="PANTHER" id="PTHR43304">
    <property type="entry name" value="PHYTOCHROME-LIKE PROTEIN CPH1"/>
    <property type="match status" value="1"/>
</dbReference>
<dbReference type="SMART" id="SM00086">
    <property type="entry name" value="PAC"/>
    <property type="match status" value="1"/>
</dbReference>
<dbReference type="InterPro" id="IPR003594">
    <property type="entry name" value="HATPase_dom"/>
</dbReference>
<dbReference type="GO" id="GO:0006355">
    <property type="term" value="P:regulation of DNA-templated transcription"/>
    <property type="evidence" value="ECO:0007669"/>
    <property type="project" value="InterPro"/>
</dbReference>
<feature type="domain" description="PAC" evidence="8">
    <location>
        <begin position="86"/>
        <end position="140"/>
    </location>
</feature>
<dbReference type="SUPFAM" id="SSF55785">
    <property type="entry name" value="PYP-like sensor domain (PAS domain)"/>
    <property type="match status" value="1"/>
</dbReference>
<comment type="catalytic activity">
    <reaction evidence="1">
        <text>ATP + protein L-histidine = ADP + protein N-phospho-L-histidine.</text>
        <dbReference type="EC" id="2.7.13.3"/>
    </reaction>
</comment>
<dbReference type="InterPro" id="IPR005467">
    <property type="entry name" value="His_kinase_dom"/>
</dbReference>
<proteinExistence type="predicted"/>
<dbReference type="SUPFAM" id="SSF55874">
    <property type="entry name" value="ATPase domain of HSP90 chaperone/DNA topoisomerase II/histidine kinase"/>
    <property type="match status" value="1"/>
</dbReference>
<dbReference type="STRING" id="83767.SAMN05660652_00173"/>
<protein>
    <recommendedName>
        <fullName evidence="2">histidine kinase</fullName>
        <ecNumber evidence="2">2.7.13.3</ecNumber>
    </recommendedName>
</protein>
<dbReference type="PROSITE" id="PS50109">
    <property type="entry name" value="HIS_KIN"/>
    <property type="match status" value="1"/>
</dbReference>
<evidence type="ECO:0000256" key="5">
    <source>
        <dbReference type="ARBA" id="ARBA00022777"/>
    </source>
</evidence>
<dbReference type="Gene3D" id="3.30.450.20">
    <property type="entry name" value="PAS domain"/>
    <property type="match status" value="1"/>
</dbReference>
<dbReference type="InterPro" id="IPR001610">
    <property type="entry name" value="PAC"/>
</dbReference>
<dbReference type="SMART" id="SM00387">
    <property type="entry name" value="HATPase_c"/>
    <property type="match status" value="1"/>
</dbReference>
<dbReference type="EMBL" id="FNCY01000001">
    <property type="protein sequence ID" value="SDG58112.1"/>
    <property type="molecule type" value="Genomic_DNA"/>
</dbReference>
<evidence type="ECO:0000313" key="9">
    <source>
        <dbReference type="EMBL" id="SDG58112.1"/>
    </source>
</evidence>
<accession>A0A1G7VE49</accession>
<keyword evidence="5 9" id="KW-0418">Kinase</keyword>
<evidence type="ECO:0000313" key="10">
    <source>
        <dbReference type="Proteomes" id="UP000198607"/>
    </source>
</evidence>
<dbReference type="Pfam" id="PF02518">
    <property type="entry name" value="HATPase_c"/>
    <property type="match status" value="1"/>
</dbReference>
<dbReference type="Gene3D" id="3.30.565.10">
    <property type="entry name" value="Histidine kinase-like ATPase, C-terminal domain"/>
    <property type="match status" value="1"/>
</dbReference>
<dbReference type="GO" id="GO:0009399">
    <property type="term" value="P:nitrogen fixation"/>
    <property type="evidence" value="ECO:0007669"/>
    <property type="project" value="InterPro"/>
</dbReference>
<evidence type="ECO:0000256" key="2">
    <source>
        <dbReference type="ARBA" id="ARBA00012438"/>
    </source>
</evidence>
<dbReference type="InterPro" id="IPR014285">
    <property type="entry name" value="N_fixation_neg-reg_NifL"/>
</dbReference>
<dbReference type="Proteomes" id="UP000198607">
    <property type="component" value="Unassembled WGS sequence"/>
</dbReference>
<organism evidence="9 10">
    <name type="scientific">Propionivibrio dicarboxylicus</name>
    <dbReference type="NCBI Taxonomy" id="83767"/>
    <lineage>
        <taxon>Bacteria</taxon>
        <taxon>Pseudomonadati</taxon>
        <taxon>Pseudomonadota</taxon>
        <taxon>Betaproteobacteria</taxon>
        <taxon>Rhodocyclales</taxon>
        <taxon>Rhodocyclaceae</taxon>
        <taxon>Propionivibrio</taxon>
    </lineage>
</organism>
<dbReference type="InterPro" id="IPR036890">
    <property type="entry name" value="HATPase_C_sf"/>
</dbReference>
<dbReference type="InterPro" id="IPR000700">
    <property type="entry name" value="PAS-assoc_C"/>
</dbReference>
<dbReference type="InterPro" id="IPR000014">
    <property type="entry name" value="PAS"/>
</dbReference>
<dbReference type="NCBIfam" id="TIGR00229">
    <property type="entry name" value="sensory_box"/>
    <property type="match status" value="1"/>
</dbReference>
<evidence type="ECO:0000256" key="4">
    <source>
        <dbReference type="ARBA" id="ARBA00022679"/>
    </source>
</evidence>
<dbReference type="InterPro" id="IPR004358">
    <property type="entry name" value="Sig_transdc_His_kin-like_C"/>
</dbReference>
<dbReference type="PROSITE" id="PS50112">
    <property type="entry name" value="PAS"/>
    <property type="match status" value="1"/>
</dbReference>
<dbReference type="CDD" id="cd00130">
    <property type="entry name" value="PAS"/>
    <property type="match status" value="1"/>
</dbReference>
<dbReference type="Pfam" id="PF00989">
    <property type="entry name" value="PAS"/>
    <property type="match status" value="1"/>
</dbReference>
<name>A0A1G7VE49_9RHOO</name>
<dbReference type="CDD" id="cd00075">
    <property type="entry name" value="HATPase"/>
    <property type="match status" value="1"/>
</dbReference>
<dbReference type="NCBIfam" id="TIGR02938">
    <property type="entry name" value="nifL_nitrog"/>
    <property type="match status" value="1"/>
</dbReference>
<dbReference type="InterPro" id="IPR013767">
    <property type="entry name" value="PAS_fold"/>
</dbReference>
<dbReference type="PROSITE" id="PS50113">
    <property type="entry name" value="PAC"/>
    <property type="match status" value="1"/>
</dbReference>
<dbReference type="EC" id="2.7.13.3" evidence="2"/>
<evidence type="ECO:0000259" key="8">
    <source>
        <dbReference type="PROSITE" id="PS50113"/>
    </source>
</evidence>
<dbReference type="AlphaFoldDB" id="A0A1G7VE49"/>
<dbReference type="InterPro" id="IPR035965">
    <property type="entry name" value="PAS-like_dom_sf"/>
</dbReference>
<evidence type="ECO:0000259" key="6">
    <source>
        <dbReference type="PROSITE" id="PS50109"/>
    </source>
</evidence>
<gene>
    <name evidence="9" type="ORF">SAMN05660652_00173</name>
</gene>
<dbReference type="GO" id="GO:0004673">
    <property type="term" value="F:protein histidine kinase activity"/>
    <property type="evidence" value="ECO:0007669"/>
    <property type="project" value="UniProtKB-EC"/>
</dbReference>
<keyword evidence="3" id="KW-0597">Phosphoprotein</keyword>
<dbReference type="PRINTS" id="PR00344">
    <property type="entry name" value="BCTRLSENSOR"/>
</dbReference>
<sequence>MNTPQSTHGSPTTIVPQIFEQAVEQADIAISISDVNATIIYVNPAFVRMTGYAPHELVGANQSILSNKSTPVAVYDELWAVISRGLAWNGRLVNRRKDGSKYLADLLITPVVDGDGEISHYLALQRDVTPLHRLECEVAGQKALIETVVDSAPLVIALVDRHDKVVLDNHEYKKLMGDLRMVEPARLILDAVRADGTVLRPSVRISDPAFSEHELRLESPAGPRWFSCSGLWVQRQPGDADGFFHRRDDCYLLLIARETTRQRAEQEKTRMALLQAMMAEESRIDTLQESLSAAVYKIEGPVNVMASVMATIERRSGLDPAAAALREALAACRETVETLRAVIPEHRPESQTTVNINEVMRDVLDISTERMLAAGITVHWQPQAVMPPVLGYAKRLRTMFKAIVDNAIDAMNAKGWTQRELRVTTRAASGNISVIIEDSGPGIPIALRLKVFEPFYSTRKAGGQHLGTGLSSAQQVAAVHEGVIRIEAGDAGGCAMHVTLPALRKGSLPWS</sequence>
<dbReference type="PANTHER" id="PTHR43304:SF1">
    <property type="entry name" value="PAC DOMAIN-CONTAINING PROTEIN"/>
    <property type="match status" value="1"/>
</dbReference>
<keyword evidence="4" id="KW-0808">Transferase</keyword>